<dbReference type="NCBIfam" id="NF009384">
    <property type="entry name" value="PRK12743.1"/>
    <property type="match status" value="1"/>
</dbReference>
<accession>A0A3S4DYL7</accession>
<dbReference type="Pfam" id="PF13561">
    <property type="entry name" value="adh_short_C2"/>
    <property type="match status" value="1"/>
</dbReference>
<dbReference type="RefSeq" id="WP_128499640.1">
    <property type="nucleotide sequence ID" value="NZ_RZNC01000005.1"/>
</dbReference>
<feature type="compositionally biased region" description="Low complexity" evidence="3">
    <location>
        <begin position="1"/>
        <end position="15"/>
    </location>
</feature>
<sequence length="275" mass="28734">MSDSTTSSTSTPDPTRTAIVTGSDSGIGRATAVALARDGFDVGITWHSDEDGANETAELVRRHGVRAVVAQLDTTDLESCGDVVDSMADELGGLHVFVNNAGMGEHTKFLDQTIDDWRKVIAADLDGAFVCIQRAAKRMVAAGNGGRIIGVTSVHETQPRVGSSAYDAAKHGLGGLLKTVALELGHLGITANAVAPGEINTPMNSTEDVDAREMERPGVPLGRPGNPEEIADVIAFLASPRSSYVTGASWAVDGGMLNMGPQAGSHLESNDWREN</sequence>
<dbReference type="InterPro" id="IPR050259">
    <property type="entry name" value="SDR"/>
</dbReference>
<protein>
    <submittedName>
        <fullName evidence="4">SDR family oxidoreductase</fullName>
    </submittedName>
</protein>
<gene>
    <name evidence="4" type="ORF">ELQ92_12870</name>
</gene>
<dbReference type="PRINTS" id="PR00081">
    <property type="entry name" value="GDHRDH"/>
</dbReference>
<name>A0A3S4DYL7_9MICO</name>
<keyword evidence="5" id="KW-1185">Reference proteome</keyword>
<dbReference type="FunFam" id="3.40.50.720:FF:000084">
    <property type="entry name" value="Short-chain dehydrogenase reductase"/>
    <property type="match status" value="1"/>
</dbReference>
<feature type="region of interest" description="Disordered" evidence="3">
    <location>
        <begin position="1"/>
        <end position="23"/>
    </location>
</feature>
<dbReference type="PANTHER" id="PTHR42879">
    <property type="entry name" value="3-OXOACYL-(ACYL-CARRIER-PROTEIN) REDUCTASE"/>
    <property type="match status" value="1"/>
</dbReference>
<dbReference type="PRINTS" id="PR00080">
    <property type="entry name" value="SDRFAMILY"/>
</dbReference>
<comment type="caution">
    <text evidence="4">The sequence shown here is derived from an EMBL/GenBank/DDBJ whole genome shotgun (WGS) entry which is preliminary data.</text>
</comment>
<dbReference type="SUPFAM" id="SSF51735">
    <property type="entry name" value="NAD(P)-binding Rossmann-fold domains"/>
    <property type="match status" value="1"/>
</dbReference>
<keyword evidence="2" id="KW-0560">Oxidoreductase</keyword>
<organism evidence="4 5">
    <name type="scientific">Labedella populi</name>
    <dbReference type="NCBI Taxonomy" id="2498850"/>
    <lineage>
        <taxon>Bacteria</taxon>
        <taxon>Bacillati</taxon>
        <taxon>Actinomycetota</taxon>
        <taxon>Actinomycetes</taxon>
        <taxon>Micrococcales</taxon>
        <taxon>Microbacteriaceae</taxon>
        <taxon>Labedella</taxon>
    </lineage>
</organism>
<evidence type="ECO:0000256" key="1">
    <source>
        <dbReference type="ARBA" id="ARBA00006484"/>
    </source>
</evidence>
<dbReference type="Proteomes" id="UP000288603">
    <property type="component" value="Unassembled WGS sequence"/>
</dbReference>
<dbReference type="GO" id="GO:0016491">
    <property type="term" value="F:oxidoreductase activity"/>
    <property type="evidence" value="ECO:0007669"/>
    <property type="project" value="UniProtKB-KW"/>
</dbReference>
<dbReference type="InterPro" id="IPR036291">
    <property type="entry name" value="NAD(P)-bd_dom_sf"/>
</dbReference>
<dbReference type="OrthoDB" id="4481821at2"/>
<dbReference type="EMBL" id="RZNC01000005">
    <property type="protein sequence ID" value="RWZ59161.1"/>
    <property type="molecule type" value="Genomic_DNA"/>
</dbReference>
<reference evidence="4 5" key="1">
    <citation type="submission" date="2018-12" db="EMBL/GenBank/DDBJ databases">
        <authorList>
            <person name="Li F."/>
        </authorList>
    </citation>
    <scope>NUCLEOTIDE SEQUENCE [LARGE SCALE GENOMIC DNA]</scope>
    <source>
        <strain evidence="4 5">8H24J-4-2</strain>
    </source>
</reference>
<evidence type="ECO:0000313" key="4">
    <source>
        <dbReference type="EMBL" id="RWZ59161.1"/>
    </source>
</evidence>
<evidence type="ECO:0000256" key="3">
    <source>
        <dbReference type="SAM" id="MobiDB-lite"/>
    </source>
</evidence>
<proteinExistence type="inferred from homology"/>
<comment type="similarity">
    <text evidence="1">Belongs to the short-chain dehydrogenases/reductases (SDR) family.</text>
</comment>
<dbReference type="AlphaFoldDB" id="A0A3S4DYL7"/>
<evidence type="ECO:0000256" key="2">
    <source>
        <dbReference type="ARBA" id="ARBA00023002"/>
    </source>
</evidence>
<dbReference type="Gene3D" id="3.40.50.720">
    <property type="entry name" value="NAD(P)-binding Rossmann-like Domain"/>
    <property type="match status" value="1"/>
</dbReference>
<dbReference type="PANTHER" id="PTHR42879:SF2">
    <property type="entry name" value="3-OXOACYL-[ACYL-CARRIER-PROTEIN] REDUCTASE FABG"/>
    <property type="match status" value="1"/>
</dbReference>
<dbReference type="InterPro" id="IPR002347">
    <property type="entry name" value="SDR_fam"/>
</dbReference>
<evidence type="ECO:0000313" key="5">
    <source>
        <dbReference type="Proteomes" id="UP000288603"/>
    </source>
</evidence>